<accession>A0A8E2DZ62</accession>
<dbReference type="EMBL" id="KV745490">
    <property type="protein sequence ID" value="OCK74391.1"/>
    <property type="molecule type" value="Genomic_DNA"/>
</dbReference>
<sequence length="132" mass="14573">MEDKRQWANFWIGFLVFILTAISIAFGTASAVYSVKLYNLTVAQAYAAQDAAKLLPAYSVKVNVAADLSNASPNHFRIPHLFRQHRHRSSPYFNPPLQIIGHSVGSIVLLNFGRVYVRSTFPTSVAGPAPRA</sequence>
<evidence type="ECO:0000313" key="2">
    <source>
        <dbReference type="EMBL" id="OCK74391.1"/>
    </source>
</evidence>
<dbReference type="Proteomes" id="UP000250266">
    <property type="component" value="Unassembled WGS sequence"/>
</dbReference>
<keyword evidence="3" id="KW-1185">Reference proteome</keyword>
<dbReference type="AlphaFoldDB" id="A0A8E2DZ62"/>
<evidence type="ECO:0000313" key="3">
    <source>
        <dbReference type="Proteomes" id="UP000250266"/>
    </source>
</evidence>
<keyword evidence="1" id="KW-0472">Membrane</keyword>
<gene>
    <name evidence="2" type="ORF">K432DRAFT_409901</name>
</gene>
<name>A0A8E2DZ62_9PEZI</name>
<reference evidence="2 3" key="1">
    <citation type="journal article" date="2016" name="Nat. Commun.">
        <title>Ectomycorrhizal ecology is imprinted in the genome of the dominant symbiotic fungus Cenococcum geophilum.</title>
        <authorList>
            <consortium name="DOE Joint Genome Institute"/>
            <person name="Peter M."/>
            <person name="Kohler A."/>
            <person name="Ohm R.A."/>
            <person name="Kuo A."/>
            <person name="Krutzmann J."/>
            <person name="Morin E."/>
            <person name="Arend M."/>
            <person name="Barry K.W."/>
            <person name="Binder M."/>
            <person name="Choi C."/>
            <person name="Clum A."/>
            <person name="Copeland A."/>
            <person name="Grisel N."/>
            <person name="Haridas S."/>
            <person name="Kipfer T."/>
            <person name="LaButti K."/>
            <person name="Lindquist E."/>
            <person name="Lipzen A."/>
            <person name="Maire R."/>
            <person name="Meier B."/>
            <person name="Mihaltcheva S."/>
            <person name="Molinier V."/>
            <person name="Murat C."/>
            <person name="Poggeler S."/>
            <person name="Quandt C.A."/>
            <person name="Sperisen C."/>
            <person name="Tritt A."/>
            <person name="Tisserant E."/>
            <person name="Crous P.W."/>
            <person name="Henrissat B."/>
            <person name="Nehls U."/>
            <person name="Egli S."/>
            <person name="Spatafora J.W."/>
            <person name="Grigoriev I.V."/>
            <person name="Martin F.M."/>
        </authorList>
    </citation>
    <scope>NUCLEOTIDE SEQUENCE [LARGE SCALE GENOMIC DNA]</scope>
    <source>
        <strain evidence="2 3">CBS 459.81</strain>
    </source>
</reference>
<keyword evidence="1" id="KW-0812">Transmembrane</keyword>
<organism evidence="2 3">
    <name type="scientific">Lepidopterella palustris CBS 459.81</name>
    <dbReference type="NCBI Taxonomy" id="1314670"/>
    <lineage>
        <taxon>Eukaryota</taxon>
        <taxon>Fungi</taxon>
        <taxon>Dikarya</taxon>
        <taxon>Ascomycota</taxon>
        <taxon>Pezizomycotina</taxon>
        <taxon>Dothideomycetes</taxon>
        <taxon>Pleosporomycetidae</taxon>
        <taxon>Mytilinidiales</taxon>
        <taxon>Argynnaceae</taxon>
        <taxon>Lepidopterella</taxon>
    </lineage>
</organism>
<evidence type="ECO:0000256" key="1">
    <source>
        <dbReference type="SAM" id="Phobius"/>
    </source>
</evidence>
<protein>
    <submittedName>
        <fullName evidence="2">Uncharacterized protein</fullName>
    </submittedName>
</protein>
<proteinExistence type="predicted"/>
<feature type="transmembrane region" description="Helical" evidence="1">
    <location>
        <begin position="12"/>
        <end position="33"/>
    </location>
</feature>
<keyword evidence="1" id="KW-1133">Transmembrane helix</keyword>